<name>A0A2P2PG74_RHIMU</name>
<organism evidence="1">
    <name type="scientific">Rhizophora mucronata</name>
    <name type="common">Asiatic mangrove</name>
    <dbReference type="NCBI Taxonomy" id="61149"/>
    <lineage>
        <taxon>Eukaryota</taxon>
        <taxon>Viridiplantae</taxon>
        <taxon>Streptophyta</taxon>
        <taxon>Embryophyta</taxon>
        <taxon>Tracheophyta</taxon>
        <taxon>Spermatophyta</taxon>
        <taxon>Magnoliopsida</taxon>
        <taxon>eudicotyledons</taxon>
        <taxon>Gunneridae</taxon>
        <taxon>Pentapetalae</taxon>
        <taxon>rosids</taxon>
        <taxon>fabids</taxon>
        <taxon>Malpighiales</taxon>
        <taxon>Rhizophoraceae</taxon>
        <taxon>Rhizophora</taxon>
    </lineage>
</organism>
<dbReference type="EMBL" id="GGEC01073207">
    <property type="protein sequence ID" value="MBX53691.1"/>
    <property type="molecule type" value="Transcribed_RNA"/>
</dbReference>
<sequence>MGRKDKRKGLCSSLNWREHSDQAQLLLKLSYGTVVFFLLDIHTE</sequence>
<proteinExistence type="predicted"/>
<reference evidence="1" key="1">
    <citation type="submission" date="2018-02" db="EMBL/GenBank/DDBJ databases">
        <title>Rhizophora mucronata_Transcriptome.</title>
        <authorList>
            <person name="Meera S.P."/>
            <person name="Sreeshan A."/>
            <person name="Augustine A."/>
        </authorList>
    </citation>
    <scope>NUCLEOTIDE SEQUENCE</scope>
    <source>
        <tissue evidence="1">Leaf</tissue>
    </source>
</reference>
<evidence type="ECO:0000313" key="1">
    <source>
        <dbReference type="EMBL" id="MBX53691.1"/>
    </source>
</evidence>
<dbReference type="AlphaFoldDB" id="A0A2P2PG74"/>
<accession>A0A2P2PG74</accession>
<protein>
    <submittedName>
        <fullName evidence="1">Uncharacterized protein</fullName>
    </submittedName>
</protein>